<gene>
    <name evidence="4" type="ORF">HNR32_001765</name>
</gene>
<dbReference type="SUPFAM" id="SSF52833">
    <property type="entry name" value="Thioredoxin-like"/>
    <property type="match status" value="1"/>
</dbReference>
<dbReference type="PANTHER" id="PTHR36450:SF1">
    <property type="entry name" value="THIOREDOXIN"/>
    <property type="match status" value="1"/>
</dbReference>
<keyword evidence="2" id="KW-0676">Redox-active center</keyword>
<evidence type="ECO:0000313" key="5">
    <source>
        <dbReference type="Proteomes" id="UP000559117"/>
    </source>
</evidence>
<dbReference type="InterPro" id="IPR012336">
    <property type="entry name" value="Thioredoxin-like_fold"/>
</dbReference>
<keyword evidence="5" id="KW-1185">Reference proteome</keyword>
<dbReference type="NCBIfam" id="TIGR00412">
    <property type="entry name" value="redox_disulf_2"/>
    <property type="match status" value="1"/>
</dbReference>
<protein>
    <submittedName>
        <fullName evidence="4">Small redox-active disulfide protein 2</fullName>
    </submittedName>
</protein>
<dbReference type="AlphaFoldDB" id="A0A840UW07"/>
<evidence type="ECO:0000259" key="3">
    <source>
        <dbReference type="Pfam" id="PF13192"/>
    </source>
</evidence>
<feature type="active site" description="Nucleophile" evidence="1">
    <location>
        <position position="10"/>
    </location>
</feature>
<name>A0A840UW07_9FIRM</name>
<keyword evidence="2" id="KW-1015">Disulfide bond</keyword>
<dbReference type="PIRSF" id="PIRSF037031">
    <property type="entry name" value="Redox_disulphide_2"/>
    <property type="match status" value="1"/>
</dbReference>
<dbReference type="InterPro" id="IPR036249">
    <property type="entry name" value="Thioredoxin-like_sf"/>
</dbReference>
<dbReference type="Gene3D" id="3.40.30.10">
    <property type="entry name" value="Glutaredoxin"/>
    <property type="match status" value="1"/>
</dbReference>
<reference evidence="4 5" key="1">
    <citation type="submission" date="2020-08" db="EMBL/GenBank/DDBJ databases">
        <title>Genomic Encyclopedia of Type Strains, Phase IV (KMG-IV): sequencing the most valuable type-strain genomes for metagenomic binning, comparative biology and taxonomic classification.</title>
        <authorList>
            <person name="Goeker M."/>
        </authorList>
    </citation>
    <scope>NUCLEOTIDE SEQUENCE [LARGE SCALE GENOMIC DNA]</scope>
    <source>
        <strain evidence="4 5">DSM 24661</strain>
    </source>
</reference>
<dbReference type="PANTHER" id="PTHR36450">
    <property type="entry name" value="THIOREDOXIN"/>
    <property type="match status" value="1"/>
</dbReference>
<feature type="active site" description="Nucleophile" evidence="1">
    <location>
        <position position="13"/>
    </location>
</feature>
<proteinExistence type="predicted"/>
<organism evidence="4 5">
    <name type="scientific">Pectinatus brassicae</name>
    <dbReference type="NCBI Taxonomy" id="862415"/>
    <lineage>
        <taxon>Bacteria</taxon>
        <taxon>Bacillati</taxon>
        <taxon>Bacillota</taxon>
        <taxon>Negativicutes</taxon>
        <taxon>Selenomonadales</taxon>
        <taxon>Selenomonadaceae</taxon>
        <taxon>Pectinatus</taxon>
    </lineage>
</organism>
<evidence type="ECO:0000313" key="4">
    <source>
        <dbReference type="EMBL" id="MBB5336615.1"/>
    </source>
</evidence>
<dbReference type="Pfam" id="PF13192">
    <property type="entry name" value="Thioredoxin_3"/>
    <property type="match status" value="1"/>
</dbReference>
<dbReference type="RefSeq" id="WP_183861709.1">
    <property type="nucleotide sequence ID" value="NZ_JACHFH010000020.1"/>
</dbReference>
<dbReference type="EMBL" id="JACHFH010000020">
    <property type="protein sequence ID" value="MBB5336615.1"/>
    <property type="molecule type" value="Genomic_DNA"/>
</dbReference>
<sequence length="75" mass="8350">MNIEILGMGCEKCKKLYTATEQAVNEKSINAHIKEVKDIKQIMQYGIMSTPALVIDGKVKISGKVLSKDEIKQLL</sequence>
<evidence type="ECO:0000256" key="1">
    <source>
        <dbReference type="PIRSR" id="PIRSR037031-50"/>
    </source>
</evidence>
<accession>A0A840UW07</accession>
<evidence type="ECO:0000256" key="2">
    <source>
        <dbReference type="PIRSR" id="PIRSR037031-51"/>
    </source>
</evidence>
<feature type="domain" description="Thioredoxin-like fold" evidence="3">
    <location>
        <begin position="1"/>
        <end position="75"/>
    </location>
</feature>
<dbReference type="InterPro" id="IPR005243">
    <property type="entry name" value="THIRX-like_proc"/>
</dbReference>
<feature type="disulfide bond" description="Redox-active" evidence="2">
    <location>
        <begin position="10"/>
        <end position="13"/>
    </location>
</feature>
<dbReference type="Proteomes" id="UP000559117">
    <property type="component" value="Unassembled WGS sequence"/>
</dbReference>
<comment type="caution">
    <text evidence="4">The sequence shown here is derived from an EMBL/GenBank/DDBJ whole genome shotgun (WGS) entry which is preliminary data.</text>
</comment>